<evidence type="ECO:0000256" key="6">
    <source>
        <dbReference type="SAM" id="Phobius"/>
    </source>
</evidence>
<feature type="compositionally biased region" description="Basic and acidic residues" evidence="5">
    <location>
        <begin position="259"/>
        <end position="275"/>
    </location>
</feature>
<dbReference type="Pfam" id="PF04547">
    <property type="entry name" value="Anoctamin"/>
    <property type="match status" value="1"/>
</dbReference>
<organism evidence="8 9">
    <name type="scientific">Ichthyophthirius multifiliis</name>
    <name type="common">White spot disease agent</name>
    <name type="synonym">Ich</name>
    <dbReference type="NCBI Taxonomy" id="5932"/>
    <lineage>
        <taxon>Eukaryota</taxon>
        <taxon>Sar</taxon>
        <taxon>Alveolata</taxon>
        <taxon>Ciliophora</taxon>
        <taxon>Intramacronucleata</taxon>
        <taxon>Oligohymenophorea</taxon>
        <taxon>Hymenostomatida</taxon>
        <taxon>Ophryoglenina</taxon>
        <taxon>Ichthyophthirius</taxon>
    </lineage>
</organism>
<feature type="transmembrane region" description="Helical" evidence="6">
    <location>
        <begin position="788"/>
        <end position="810"/>
    </location>
</feature>
<dbReference type="Proteomes" id="UP000008983">
    <property type="component" value="Unassembled WGS sequence"/>
</dbReference>
<protein>
    <recommendedName>
        <fullName evidence="7">Anoctamin transmembrane domain-containing protein</fullName>
    </recommendedName>
</protein>
<name>G0QQ52_ICHMU</name>
<keyword evidence="4 6" id="KW-0472">Membrane</keyword>
<feature type="transmembrane region" description="Helical" evidence="6">
    <location>
        <begin position="1100"/>
        <end position="1123"/>
    </location>
</feature>
<feature type="region of interest" description="Disordered" evidence="5">
    <location>
        <begin position="233"/>
        <end position="275"/>
    </location>
</feature>
<evidence type="ECO:0000256" key="1">
    <source>
        <dbReference type="ARBA" id="ARBA00004141"/>
    </source>
</evidence>
<feature type="transmembrane region" description="Helical" evidence="6">
    <location>
        <begin position="865"/>
        <end position="891"/>
    </location>
</feature>
<dbReference type="InterPro" id="IPR007632">
    <property type="entry name" value="Anoctamin"/>
</dbReference>
<evidence type="ECO:0000256" key="4">
    <source>
        <dbReference type="ARBA" id="ARBA00023136"/>
    </source>
</evidence>
<dbReference type="OrthoDB" id="414468at2759"/>
<feature type="transmembrane region" description="Helical" evidence="6">
    <location>
        <begin position="951"/>
        <end position="973"/>
    </location>
</feature>
<feature type="domain" description="Anoctamin transmembrane" evidence="7">
    <location>
        <begin position="747"/>
        <end position="1221"/>
    </location>
</feature>
<dbReference type="EMBL" id="GL983613">
    <property type="protein sequence ID" value="EGR32656.1"/>
    <property type="molecule type" value="Genomic_DNA"/>
</dbReference>
<accession>G0QQ52</accession>
<dbReference type="InParanoid" id="G0QQ52"/>
<dbReference type="eggNOG" id="KOG2513">
    <property type="taxonomic scope" value="Eukaryota"/>
</dbReference>
<feature type="compositionally biased region" description="Basic and acidic residues" evidence="5">
    <location>
        <begin position="236"/>
        <end position="245"/>
    </location>
</feature>
<dbReference type="PANTHER" id="PTHR12308:SF73">
    <property type="entry name" value="ANOCTAMIN"/>
    <property type="match status" value="1"/>
</dbReference>
<comment type="subcellular location">
    <subcellularLocation>
        <location evidence="1">Membrane</location>
        <topology evidence="1">Multi-pass membrane protein</topology>
    </subcellularLocation>
</comment>
<proteinExistence type="predicted"/>
<keyword evidence="3 6" id="KW-1133">Transmembrane helix</keyword>
<reference evidence="8 9" key="1">
    <citation type="submission" date="2011-07" db="EMBL/GenBank/DDBJ databases">
        <authorList>
            <person name="Coyne R."/>
            <person name="Brami D."/>
            <person name="Johnson J."/>
            <person name="Hostetler J."/>
            <person name="Hannick L."/>
            <person name="Clark T."/>
            <person name="Cassidy-Hanley D."/>
            <person name="Inman J."/>
        </authorList>
    </citation>
    <scope>NUCLEOTIDE SEQUENCE [LARGE SCALE GENOMIC DNA]</scope>
    <source>
        <strain evidence="8 9">G5</strain>
    </source>
</reference>
<feature type="transmembrane region" description="Helical" evidence="6">
    <location>
        <begin position="1188"/>
        <end position="1208"/>
    </location>
</feature>
<evidence type="ECO:0000256" key="5">
    <source>
        <dbReference type="SAM" id="MobiDB-lite"/>
    </source>
</evidence>
<sequence>MLRPDEKTQNKIYNYMQVYRNKIIGNQYDNKQKPRKEEKFLNNNEITIIENNYQDLGFGELCMTFINPDSLEIGSKKQKPECITYQKAEQDYDQFLNLVNINIPQSERILQKKAFMLSFLLLQDYEEKDEQNRKITTYKDLQNPIQTENEQQFKLNSPDGNQQIVNIEQKQTKSPIQQQQVQQEDKQQKIKQKKDINYILKLIKKIQYLENKESPQIGNTYQPQNMTQAIQPDNQNKAKQDDTKKPQLTPYKVTQKNNQADEQKKLNDKQNQKKTLKDIKQQDINVQYLKSEKKIKKLIHFITDIDAQEFNQIKKKKNFGGFLIKRNYDKDDYDWYCTNKYPNDYLTLLRFAIQLKLTLNGMLFTRTFLKKTGDKLILTIKSSEEIIAQTASKYKLYKQIELGYADLLSLEPCDDKYRPLRLKNQIKSAIILFKKKMKNQAAQQQQQQEKNTNNNLSIEQQSIRKLKEYINLENDKFWEILAQKQLLYNKKIDQICQNLRIEKPNHSIEIMDDNAENSRDQKDIWLAYCLYLDYMLYYINKMQILQKFKKSKIISIIVIYILFKKLIFRKALGETNNYFHIVKGIFSTKKKLKNIWDYLNVNIPMTPYAQYFQSQNKYFELAWRKYEVNEVKARSQFMNMEKIKICNIIVQNNIFLLKLKIDKYICDYFPIHEPHQLLGEEKMVYFRPLIDAQYLQNPQLTETQEKIRKLFLIVEKYSEGSDFDSESLVKENSFDLFQPWNLNIDSIRDYFGEKIAIYFLFLQYYTKKLALISLISIIVQIIQQEHESLQVVAGFRIFFSMLIMFWQVLFMQNWKKQQVIFSIMYGQEKLQEQEVERPQFKGQYRRSTQNDNINFIFYPSWKRQFLFSLSILVSIIIVSIVVGIIIGLFILRGILINNNILTKIPIINPPGLIGIINSIQILIFNYIYVLFNKWMTQKENHQLAQTFENSFIVKIFLFTFCNTFASVFMISFFDQILAITKEEETFVQQADGEFQTERTKYDLLELCRTNKDQQPEEFDCFESLGYQIQSIFLINLIKNIPELLVPLIKQLITKNLSNEDETLILHPFNQIDSYIDAQLNLEQYMTNDDIDGTLGDYMELVIQFAFLVLFGVAFPISFMLAFINNVLEIQVDKIKLIYFVRRPFPTNACDIGPWVKILEIISFLSIFTNIVDIQNTQNMELLQQKQQIAFFTLLVIFLFFKYIVTILVKDVPEISNIIKKRHKHIINNCLHGVEDEVAKCTYSNQASQIIQGVDYENYNNKLQKDQNYIKQKEELKFLIQKQHNEKDKLLMKIIFKNQNELQKTLNQKKTQ</sequence>
<evidence type="ECO:0000313" key="8">
    <source>
        <dbReference type="EMBL" id="EGR32656.1"/>
    </source>
</evidence>
<gene>
    <name evidence="8" type="ORF">IMG5_075400</name>
</gene>
<dbReference type="GO" id="GO:0016020">
    <property type="term" value="C:membrane"/>
    <property type="evidence" value="ECO:0007669"/>
    <property type="project" value="UniProtKB-SubCell"/>
</dbReference>
<evidence type="ECO:0000256" key="3">
    <source>
        <dbReference type="ARBA" id="ARBA00022989"/>
    </source>
</evidence>
<dbReference type="OMA" id="MNDEVDY"/>
<dbReference type="GO" id="GO:0005254">
    <property type="term" value="F:chloride channel activity"/>
    <property type="evidence" value="ECO:0007669"/>
    <property type="project" value="TreeGrafter"/>
</dbReference>
<evidence type="ECO:0000256" key="2">
    <source>
        <dbReference type="ARBA" id="ARBA00022692"/>
    </source>
</evidence>
<feature type="transmembrane region" description="Helical" evidence="6">
    <location>
        <begin position="911"/>
        <end position="931"/>
    </location>
</feature>
<keyword evidence="2 6" id="KW-0812">Transmembrane</keyword>
<feature type="transmembrane region" description="Helical" evidence="6">
    <location>
        <begin position="755"/>
        <end position="782"/>
    </location>
</feature>
<dbReference type="PANTHER" id="PTHR12308">
    <property type="entry name" value="ANOCTAMIN"/>
    <property type="match status" value="1"/>
</dbReference>
<keyword evidence="9" id="KW-1185">Reference proteome</keyword>
<dbReference type="InterPro" id="IPR049452">
    <property type="entry name" value="Anoctamin_TM"/>
</dbReference>
<dbReference type="RefSeq" id="XP_004036642.1">
    <property type="nucleotide sequence ID" value="XM_004036594.1"/>
</dbReference>
<evidence type="ECO:0000259" key="7">
    <source>
        <dbReference type="Pfam" id="PF04547"/>
    </source>
</evidence>
<dbReference type="GeneID" id="14908816"/>
<evidence type="ECO:0000313" key="9">
    <source>
        <dbReference type="Proteomes" id="UP000008983"/>
    </source>
</evidence>